<comment type="similarity">
    <text evidence="7">Belongs to the chloroperoxidase family.</text>
</comment>
<comment type="caution">
    <text evidence="10">The sequence shown here is derived from an EMBL/GenBank/DDBJ whole genome shotgun (WGS) entry which is preliminary data.</text>
</comment>
<dbReference type="SUPFAM" id="SSF47571">
    <property type="entry name" value="Cloroperoxidase"/>
    <property type="match status" value="1"/>
</dbReference>
<evidence type="ECO:0000256" key="5">
    <source>
        <dbReference type="ARBA" id="ARBA00023002"/>
    </source>
</evidence>
<feature type="signal peptide" evidence="8">
    <location>
        <begin position="1"/>
        <end position="17"/>
    </location>
</feature>
<dbReference type="EMBL" id="JAULSW010000008">
    <property type="protein sequence ID" value="KAK3372173.1"/>
    <property type="molecule type" value="Genomic_DNA"/>
</dbReference>
<evidence type="ECO:0000256" key="8">
    <source>
        <dbReference type="SAM" id="SignalP"/>
    </source>
</evidence>
<evidence type="ECO:0000313" key="10">
    <source>
        <dbReference type="EMBL" id="KAK3372173.1"/>
    </source>
</evidence>
<dbReference type="Gene3D" id="1.10.489.10">
    <property type="entry name" value="Chloroperoxidase-like"/>
    <property type="match status" value="1"/>
</dbReference>
<keyword evidence="3" id="KW-0349">Heme</keyword>
<dbReference type="PANTHER" id="PTHR33577">
    <property type="entry name" value="STERIGMATOCYSTIN BIOSYNTHESIS PEROXIDASE STCC-RELATED"/>
    <property type="match status" value="1"/>
</dbReference>
<name>A0AAE0K8P1_9PEZI</name>
<evidence type="ECO:0000256" key="4">
    <source>
        <dbReference type="ARBA" id="ARBA00022723"/>
    </source>
</evidence>
<dbReference type="Pfam" id="PF01328">
    <property type="entry name" value="Peroxidase_2"/>
    <property type="match status" value="1"/>
</dbReference>
<keyword evidence="2" id="KW-0575">Peroxidase</keyword>
<keyword evidence="6" id="KW-0408">Iron</keyword>
<dbReference type="AlphaFoldDB" id="A0AAE0K8P1"/>
<dbReference type="PROSITE" id="PS51405">
    <property type="entry name" value="HEME_HALOPEROXIDASE"/>
    <property type="match status" value="1"/>
</dbReference>
<dbReference type="Proteomes" id="UP001285441">
    <property type="component" value="Unassembled WGS sequence"/>
</dbReference>
<dbReference type="GO" id="GO:0046872">
    <property type="term" value="F:metal ion binding"/>
    <property type="evidence" value="ECO:0007669"/>
    <property type="project" value="UniProtKB-KW"/>
</dbReference>
<organism evidence="10 11">
    <name type="scientific">Podospora didyma</name>
    <dbReference type="NCBI Taxonomy" id="330526"/>
    <lineage>
        <taxon>Eukaryota</taxon>
        <taxon>Fungi</taxon>
        <taxon>Dikarya</taxon>
        <taxon>Ascomycota</taxon>
        <taxon>Pezizomycotina</taxon>
        <taxon>Sordariomycetes</taxon>
        <taxon>Sordariomycetidae</taxon>
        <taxon>Sordariales</taxon>
        <taxon>Podosporaceae</taxon>
        <taxon>Podospora</taxon>
    </lineage>
</organism>
<keyword evidence="5" id="KW-0560">Oxidoreductase</keyword>
<evidence type="ECO:0000256" key="7">
    <source>
        <dbReference type="ARBA" id="ARBA00025795"/>
    </source>
</evidence>
<accession>A0AAE0K8P1</accession>
<keyword evidence="11" id="KW-1185">Reference proteome</keyword>
<dbReference type="InterPro" id="IPR000028">
    <property type="entry name" value="Chloroperoxidase"/>
</dbReference>
<reference evidence="10" key="2">
    <citation type="submission" date="2023-06" db="EMBL/GenBank/DDBJ databases">
        <authorList>
            <consortium name="Lawrence Berkeley National Laboratory"/>
            <person name="Haridas S."/>
            <person name="Hensen N."/>
            <person name="Bonometti L."/>
            <person name="Westerberg I."/>
            <person name="Brannstrom I.O."/>
            <person name="Guillou S."/>
            <person name="Cros-Aarteil S."/>
            <person name="Calhoun S."/>
            <person name="Kuo A."/>
            <person name="Mondo S."/>
            <person name="Pangilinan J."/>
            <person name="Riley R."/>
            <person name="LaButti K."/>
            <person name="Andreopoulos B."/>
            <person name="Lipzen A."/>
            <person name="Chen C."/>
            <person name="Yanf M."/>
            <person name="Daum C."/>
            <person name="Ng V."/>
            <person name="Clum A."/>
            <person name="Steindorff A."/>
            <person name="Ohm R."/>
            <person name="Martin F."/>
            <person name="Silar P."/>
            <person name="Natvig D."/>
            <person name="Lalanne C."/>
            <person name="Gautier V."/>
            <person name="Ament-velasquez S.L."/>
            <person name="Kruys A."/>
            <person name="Hutchinson M.I."/>
            <person name="Powell A.J."/>
            <person name="Barry K."/>
            <person name="Miller A.N."/>
            <person name="Grigoriev I.V."/>
            <person name="Debuchy R."/>
            <person name="Gladieux P."/>
            <person name="Thoren M.H."/>
            <person name="Johannesson H."/>
        </authorList>
    </citation>
    <scope>NUCLEOTIDE SEQUENCE</scope>
    <source>
        <strain evidence="10">CBS 232.78</strain>
    </source>
</reference>
<evidence type="ECO:0000256" key="1">
    <source>
        <dbReference type="ARBA" id="ARBA00001970"/>
    </source>
</evidence>
<feature type="chain" id="PRO_5042086134" evidence="8">
    <location>
        <begin position="18"/>
        <end position="257"/>
    </location>
</feature>
<proteinExistence type="inferred from homology"/>
<sequence length="257" mass="28821">MKPVILSAFAAVTPVLAGFDSWAPPGPYDVRAPCPMLNTLANHGFLPHDGKHISKKETENALFDALNINKTLGSFLFDFALRTSPKKNATHFSLNDLGNHNILEHDASLSRPDAYFGNVLAFNQSVFDETKKHFTADIVDLQMAANARMARILDSRAINPNYTMSDLGDSFTYGESAAYVAFMGDKNTGTANKSRIEWLFEHEQLPQHLGWHRSAETFQQGDLTRLMDVIRNLTKASFPQEFAARMRKRTISHWGFN</sequence>
<evidence type="ECO:0000313" key="11">
    <source>
        <dbReference type="Proteomes" id="UP001285441"/>
    </source>
</evidence>
<protein>
    <submittedName>
        <fullName evidence="10">Chloroperoxidase</fullName>
    </submittedName>
</protein>
<comment type="cofactor">
    <cofactor evidence="1">
        <name>heme b</name>
        <dbReference type="ChEBI" id="CHEBI:60344"/>
    </cofactor>
</comment>
<reference evidence="10" key="1">
    <citation type="journal article" date="2023" name="Mol. Phylogenet. Evol.">
        <title>Genome-scale phylogeny and comparative genomics of the fungal order Sordariales.</title>
        <authorList>
            <person name="Hensen N."/>
            <person name="Bonometti L."/>
            <person name="Westerberg I."/>
            <person name="Brannstrom I.O."/>
            <person name="Guillou S."/>
            <person name="Cros-Aarteil S."/>
            <person name="Calhoun S."/>
            <person name="Haridas S."/>
            <person name="Kuo A."/>
            <person name="Mondo S."/>
            <person name="Pangilinan J."/>
            <person name="Riley R."/>
            <person name="LaButti K."/>
            <person name="Andreopoulos B."/>
            <person name="Lipzen A."/>
            <person name="Chen C."/>
            <person name="Yan M."/>
            <person name="Daum C."/>
            <person name="Ng V."/>
            <person name="Clum A."/>
            <person name="Steindorff A."/>
            <person name="Ohm R.A."/>
            <person name="Martin F."/>
            <person name="Silar P."/>
            <person name="Natvig D.O."/>
            <person name="Lalanne C."/>
            <person name="Gautier V."/>
            <person name="Ament-Velasquez S.L."/>
            <person name="Kruys A."/>
            <person name="Hutchinson M.I."/>
            <person name="Powell A.J."/>
            <person name="Barry K."/>
            <person name="Miller A.N."/>
            <person name="Grigoriev I.V."/>
            <person name="Debuchy R."/>
            <person name="Gladieux P."/>
            <person name="Hiltunen Thoren M."/>
            <person name="Johannesson H."/>
        </authorList>
    </citation>
    <scope>NUCLEOTIDE SEQUENCE</scope>
    <source>
        <strain evidence="10">CBS 232.78</strain>
    </source>
</reference>
<evidence type="ECO:0000259" key="9">
    <source>
        <dbReference type="PROSITE" id="PS51405"/>
    </source>
</evidence>
<gene>
    <name evidence="10" type="ORF">B0H63DRAFT_496803</name>
</gene>
<dbReference type="InterPro" id="IPR036851">
    <property type="entry name" value="Chloroperoxidase-like_sf"/>
</dbReference>
<dbReference type="GO" id="GO:0004601">
    <property type="term" value="F:peroxidase activity"/>
    <property type="evidence" value="ECO:0007669"/>
    <property type="project" value="UniProtKB-KW"/>
</dbReference>
<keyword evidence="8" id="KW-0732">Signal</keyword>
<dbReference type="PANTHER" id="PTHR33577:SF7">
    <property type="entry name" value="HEME HALOPEROXIDASE FAMILY PROFILE DOMAIN-CONTAINING PROTEIN"/>
    <property type="match status" value="1"/>
</dbReference>
<evidence type="ECO:0000256" key="3">
    <source>
        <dbReference type="ARBA" id="ARBA00022617"/>
    </source>
</evidence>
<evidence type="ECO:0000256" key="2">
    <source>
        <dbReference type="ARBA" id="ARBA00022559"/>
    </source>
</evidence>
<keyword evidence="4" id="KW-0479">Metal-binding</keyword>
<feature type="domain" description="Heme haloperoxidase family profile" evidence="9">
    <location>
        <begin position="18"/>
        <end position="225"/>
    </location>
</feature>
<evidence type="ECO:0000256" key="6">
    <source>
        <dbReference type="ARBA" id="ARBA00023004"/>
    </source>
</evidence>